<dbReference type="Proteomes" id="UP000002368">
    <property type="component" value="Chromosome"/>
</dbReference>
<protein>
    <submittedName>
        <fullName evidence="7">ABC-2 type transporter</fullName>
    </submittedName>
</protein>
<feature type="transmembrane region" description="Helical" evidence="5">
    <location>
        <begin position="315"/>
        <end position="334"/>
    </location>
</feature>
<keyword evidence="2 5" id="KW-0812">Transmembrane</keyword>
<evidence type="ECO:0000256" key="1">
    <source>
        <dbReference type="ARBA" id="ARBA00004141"/>
    </source>
</evidence>
<dbReference type="HOGENOM" id="CLU_022118_1_0_9"/>
<dbReference type="PANTHER" id="PTHR43471:SF3">
    <property type="entry name" value="ABC TRANSPORTER PERMEASE PROTEIN NATB"/>
    <property type="match status" value="1"/>
</dbReference>
<keyword evidence="8" id="KW-1185">Reference proteome</keyword>
<dbReference type="GO" id="GO:0140359">
    <property type="term" value="F:ABC-type transporter activity"/>
    <property type="evidence" value="ECO:0007669"/>
    <property type="project" value="InterPro"/>
</dbReference>
<comment type="subcellular location">
    <subcellularLocation>
        <location evidence="1">Membrane</location>
        <topology evidence="1">Multi-pass membrane protein</topology>
    </subcellularLocation>
</comment>
<evidence type="ECO:0000313" key="8">
    <source>
        <dbReference type="Proteomes" id="UP000002368"/>
    </source>
</evidence>
<dbReference type="Pfam" id="PF12698">
    <property type="entry name" value="ABC2_membrane_3"/>
    <property type="match status" value="1"/>
</dbReference>
<feature type="transmembrane region" description="Helical" evidence="5">
    <location>
        <begin position="341"/>
        <end position="361"/>
    </location>
</feature>
<sequence length="398" mass="42126">MIGVILRKELLDLFRDRKTWMATVILPIVLWPALILLMVNLQVMSENQARQNVPIAIQGHQSRVEEALWADGHIQIVQPADPLGALRAGDVRAIVRIDDQFDNKIAHRQTATVTVVYNASNSNSQAAYDLVSQRLRALGKQLEAERLRALGLTEQAVTPLAITGEDASTQGQKAGSLLGFIIPLMLILSTATGAMPAATDFMAGEKERGTLEALLTTPASARSILLGKMGATAVMGALSGVISVVVMMVTFSRLPAMAGAASGTAGEFARSILTVLTPGLAVVMLVMILLVALLFAALMLTVSSYAKSFKESQTYMTPFVLVAAVAGYMVMFAAPDALPGWYFVVPFVNVAALMKELLYGIMNAGHAALVIGSLAVYTAGAVALAAAAFGRESLVVRG</sequence>
<dbReference type="InterPro" id="IPR013525">
    <property type="entry name" value="ABC2_TM"/>
</dbReference>
<feature type="transmembrane region" description="Helical" evidence="5">
    <location>
        <begin position="177"/>
        <end position="198"/>
    </location>
</feature>
<evidence type="ECO:0000256" key="4">
    <source>
        <dbReference type="ARBA" id="ARBA00023136"/>
    </source>
</evidence>
<gene>
    <name evidence="7" type="ordered locus">Btus_3143</name>
</gene>
<evidence type="ECO:0000259" key="6">
    <source>
        <dbReference type="Pfam" id="PF12698"/>
    </source>
</evidence>
<keyword evidence="3 5" id="KW-1133">Transmembrane helix</keyword>
<proteinExistence type="predicted"/>
<dbReference type="eggNOG" id="COG1668">
    <property type="taxonomic scope" value="Bacteria"/>
</dbReference>
<evidence type="ECO:0000256" key="2">
    <source>
        <dbReference type="ARBA" id="ARBA00022692"/>
    </source>
</evidence>
<dbReference type="Gene3D" id="3.40.1710.10">
    <property type="entry name" value="abc type-2 transporter like domain"/>
    <property type="match status" value="1"/>
</dbReference>
<dbReference type="RefSeq" id="WP_013077036.1">
    <property type="nucleotide sequence ID" value="NC_014098.1"/>
</dbReference>
<keyword evidence="4 5" id="KW-0472">Membrane</keyword>
<dbReference type="STRING" id="562970.Btus_3143"/>
<dbReference type="KEGG" id="bts:Btus_3143"/>
<dbReference type="PANTHER" id="PTHR43471">
    <property type="entry name" value="ABC TRANSPORTER PERMEASE"/>
    <property type="match status" value="1"/>
</dbReference>
<evidence type="ECO:0000256" key="3">
    <source>
        <dbReference type="ARBA" id="ARBA00022989"/>
    </source>
</evidence>
<evidence type="ECO:0000256" key="5">
    <source>
        <dbReference type="SAM" id="Phobius"/>
    </source>
</evidence>
<feature type="transmembrane region" description="Helical" evidence="5">
    <location>
        <begin position="229"/>
        <end position="251"/>
    </location>
</feature>
<feature type="domain" description="ABC-2 type transporter transmembrane" evidence="6">
    <location>
        <begin position="18"/>
        <end position="386"/>
    </location>
</feature>
<reference evidence="7 8" key="1">
    <citation type="journal article" date="2011" name="Stand. Genomic Sci.">
        <title>Complete genome sequence of the thermophilic, hydrogen-oxidizing Bacillus tusciae type strain (T2) and reclassification in the new genus, Kyrpidia gen. nov. as Kyrpidia tusciae comb. nov. and emendation of the family Alicyclobacillaceae da Costa and Rainey, 2010.</title>
        <authorList>
            <person name="Klenk H.P."/>
            <person name="Lapidus A."/>
            <person name="Chertkov O."/>
            <person name="Copeland A."/>
            <person name="Del Rio T.G."/>
            <person name="Nolan M."/>
            <person name="Lucas S."/>
            <person name="Chen F."/>
            <person name="Tice H."/>
            <person name="Cheng J.F."/>
            <person name="Han C."/>
            <person name="Bruce D."/>
            <person name="Goodwin L."/>
            <person name="Pitluck S."/>
            <person name="Pati A."/>
            <person name="Ivanova N."/>
            <person name="Mavromatis K."/>
            <person name="Daum C."/>
            <person name="Chen A."/>
            <person name="Palaniappan K."/>
            <person name="Chang Y.J."/>
            <person name="Land M."/>
            <person name="Hauser L."/>
            <person name="Jeffries C.D."/>
            <person name="Detter J.C."/>
            <person name="Rohde M."/>
            <person name="Abt B."/>
            <person name="Pukall R."/>
            <person name="Goker M."/>
            <person name="Bristow J."/>
            <person name="Markowitz V."/>
            <person name="Hugenholtz P."/>
            <person name="Eisen J.A."/>
        </authorList>
    </citation>
    <scope>NUCLEOTIDE SEQUENCE [LARGE SCALE GENOMIC DNA]</scope>
    <source>
        <strain evidence="7 8">DSM 2912</strain>
    </source>
</reference>
<dbReference type="AlphaFoldDB" id="D5WWJ2"/>
<organism evidence="7 8">
    <name type="scientific">Kyrpidia tusciae (strain DSM 2912 / NBRC 15312 / T2)</name>
    <name type="common">Bacillus tusciae</name>
    <dbReference type="NCBI Taxonomy" id="562970"/>
    <lineage>
        <taxon>Bacteria</taxon>
        <taxon>Bacillati</taxon>
        <taxon>Bacillota</taxon>
        <taxon>Bacilli</taxon>
        <taxon>Bacillales</taxon>
        <taxon>Alicyclobacillaceae</taxon>
        <taxon>Kyrpidia</taxon>
    </lineage>
</organism>
<name>D5WWJ2_KYRT2</name>
<feature type="transmembrane region" description="Helical" evidence="5">
    <location>
        <begin position="272"/>
        <end position="295"/>
    </location>
</feature>
<feature type="transmembrane region" description="Helical" evidence="5">
    <location>
        <begin position="367"/>
        <end position="389"/>
    </location>
</feature>
<evidence type="ECO:0000313" key="7">
    <source>
        <dbReference type="EMBL" id="ADG07757.1"/>
    </source>
</evidence>
<dbReference type="GO" id="GO:0016020">
    <property type="term" value="C:membrane"/>
    <property type="evidence" value="ECO:0007669"/>
    <property type="project" value="UniProtKB-SubCell"/>
</dbReference>
<feature type="transmembrane region" description="Helical" evidence="5">
    <location>
        <begin position="20"/>
        <end position="41"/>
    </location>
</feature>
<accession>D5WWJ2</accession>
<dbReference type="EMBL" id="CP002017">
    <property type="protein sequence ID" value="ADG07757.1"/>
    <property type="molecule type" value="Genomic_DNA"/>
</dbReference>
<dbReference type="OrthoDB" id="5486437at2"/>